<sequence length="111" mass="13108">MDTRGTSQDATHSTSAGQHTDDEDILLADRELWEMLREAEAKVEQLRTELDRRRELRRQARDGEDHEEEVQRLSEYLEQAQINWQAVRNFFQSAIDEYRGDKAWGSGRTRD</sequence>
<keyword evidence="4" id="KW-1185">Reference proteome</keyword>
<organism evidence="3 4">
    <name type="scientific">Nesterenkonia aerolata</name>
    <dbReference type="NCBI Taxonomy" id="3074079"/>
    <lineage>
        <taxon>Bacteria</taxon>
        <taxon>Bacillati</taxon>
        <taxon>Actinomycetota</taxon>
        <taxon>Actinomycetes</taxon>
        <taxon>Micrococcales</taxon>
        <taxon>Micrococcaceae</taxon>
        <taxon>Nesterenkonia</taxon>
    </lineage>
</organism>
<reference evidence="3 4" key="1">
    <citation type="submission" date="2023-09" db="EMBL/GenBank/DDBJ databases">
        <title>Description of three actinobacteria isolated from air of manufacturing shop in a pharmaceutical factory.</title>
        <authorList>
            <person name="Zhang D.-F."/>
        </authorList>
    </citation>
    <scope>NUCLEOTIDE SEQUENCE [LARGE SCALE GENOMIC DNA]</scope>
    <source>
        <strain evidence="3 4">LY-0111</strain>
    </source>
</reference>
<keyword evidence="1" id="KW-0175">Coiled coil</keyword>
<dbReference type="RefSeq" id="WP_310548192.1">
    <property type="nucleotide sequence ID" value="NZ_JAVKGR010000005.1"/>
</dbReference>
<proteinExistence type="predicted"/>
<dbReference type="EMBL" id="JAVKGR010000005">
    <property type="protein sequence ID" value="MDR8019205.1"/>
    <property type="molecule type" value="Genomic_DNA"/>
</dbReference>
<feature type="compositionally biased region" description="Polar residues" evidence="2">
    <location>
        <begin position="1"/>
        <end position="18"/>
    </location>
</feature>
<accession>A0ABU2DRS3</accession>
<feature type="coiled-coil region" evidence="1">
    <location>
        <begin position="36"/>
        <end position="83"/>
    </location>
</feature>
<evidence type="ECO:0000256" key="2">
    <source>
        <dbReference type="SAM" id="MobiDB-lite"/>
    </source>
</evidence>
<dbReference type="Proteomes" id="UP001251870">
    <property type="component" value="Unassembled WGS sequence"/>
</dbReference>
<comment type="caution">
    <text evidence="3">The sequence shown here is derived from an EMBL/GenBank/DDBJ whole genome shotgun (WGS) entry which is preliminary data.</text>
</comment>
<name>A0ABU2DRS3_9MICC</name>
<evidence type="ECO:0000313" key="4">
    <source>
        <dbReference type="Proteomes" id="UP001251870"/>
    </source>
</evidence>
<protein>
    <submittedName>
        <fullName evidence="3">Uncharacterized protein</fullName>
    </submittedName>
</protein>
<gene>
    <name evidence="3" type="ORF">RIL96_06460</name>
</gene>
<feature type="region of interest" description="Disordered" evidence="2">
    <location>
        <begin position="1"/>
        <end position="24"/>
    </location>
</feature>
<evidence type="ECO:0000256" key="1">
    <source>
        <dbReference type="SAM" id="Coils"/>
    </source>
</evidence>
<evidence type="ECO:0000313" key="3">
    <source>
        <dbReference type="EMBL" id="MDR8019205.1"/>
    </source>
</evidence>